<evidence type="ECO:0000313" key="2">
    <source>
        <dbReference type="Proteomes" id="UP000478052"/>
    </source>
</evidence>
<evidence type="ECO:0000313" key="1">
    <source>
        <dbReference type="EMBL" id="KAF0713223.1"/>
    </source>
</evidence>
<dbReference type="OrthoDB" id="6621698at2759"/>
<keyword evidence="2" id="KW-1185">Reference proteome</keyword>
<name>A0A6G0VXJ6_APHCR</name>
<accession>A0A6G0VXJ6</accession>
<dbReference type="EMBL" id="VUJU01010737">
    <property type="protein sequence ID" value="KAF0713223.1"/>
    <property type="molecule type" value="Genomic_DNA"/>
</dbReference>
<proteinExistence type="predicted"/>
<protein>
    <recommendedName>
        <fullName evidence="3">DUF4806 domain-containing protein</fullName>
    </recommendedName>
</protein>
<reference evidence="1 2" key="1">
    <citation type="submission" date="2019-08" db="EMBL/GenBank/DDBJ databases">
        <title>Whole genome of Aphis craccivora.</title>
        <authorList>
            <person name="Voronova N.V."/>
            <person name="Shulinski R.S."/>
            <person name="Bandarenka Y.V."/>
            <person name="Zhorov D.G."/>
            <person name="Warner D."/>
        </authorList>
    </citation>
    <scope>NUCLEOTIDE SEQUENCE [LARGE SCALE GENOMIC DNA]</scope>
    <source>
        <strain evidence="1">180601</strain>
        <tissue evidence="1">Whole Body</tissue>
    </source>
</reference>
<dbReference type="AlphaFoldDB" id="A0A6G0VXJ6"/>
<evidence type="ECO:0008006" key="3">
    <source>
        <dbReference type="Google" id="ProtNLM"/>
    </source>
</evidence>
<dbReference type="PANTHER" id="PTHR33053">
    <property type="entry name" value="PROTEIN, PUTATIVE-RELATED"/>
    <property type="match status" value="1"/>
</dbReference>
<dbReference type="Proteomes" id="UP000478052">
    <property type="component" value="Unassembled WGS sequence"/>
</dbReference>
<comment type="caution">
    <text evidence="1">The sequence shown here is derived from an EMBL/GenBank/DDBJ whole genome shotgun (WGS) entry which is preliminary data.</text>
</comment>
<sequence>MDSIKYNSNKKMRLFSKSQFNKNIKQQLESLDNVMENNAASSITLPSIQSPSIVESHGSCTIENNDFNSANVLSQPETPENNKVFVSSVPKFNTPEILLDSDSLIENSKIPISDQLQEWAIRNKITHVALGELLLILKQMPDLKNLPKDPRTFLQTPRKTILRDIKPGKYYHFGLENSLIYMLEKIEVCNIPNIINVAINIDGLPLSDSSLSQVYPILCLITNIDILLPSNIFCVGIYHGYDKPFDFNDLLEEFVNEAVKLTLNGINIRNKYFSFKISMLLFDAVAKASILKIKGHSGYSSCTKCTQEGEYFDHVVFLDIHFTKRTDDDFLNQSDPDHHTGHTILRRIPNIGLVTDVPLDYMHLICLGVVKKLLVNTWCYGRPPHKLQSRIVDKISDSLLNFTKYIPHEFVRRPRPIKEAKRYKATELRQFLLYTGLVVLENNLEKNKFEHFLTLHVAVRILLCDTLMQTMTDYAEKLLIHFVLSSKCIYGPQILSHNFHNLLHISDDARKYGNLNLFSNFSSENYLQKIKKLLRTHNNVLSQIVRRLSEEKTLYTLPTQKITAGNFSLEKEHNSGILVENTSDPQFKEVIFSNFKLRLNLQDSCCKLKCNSIIEISNFAYCKILKQAVVIGKKYDSVHDLYKKPLCSSIIGIYVVDNLSEYFSYWPISNIYQKLIRLPYKKGFVVMPLLHTDQ</sequence>
<organism evidence="1 2">
    <name type="scientific">Aphis craccivora</name>
    <name type="common">Cowpea aphid</name>
    <dbReference type="NCBI Taxonomy" id="307492"/>
    <lineage>
        <taxon>Eukaryota</taxon>
        <taxon>Metazoa</taxon>
        <taxon>Ecdysozoa</taxon>
        <taxon>Arthropoda</taxon>
        <taxon>Hexapoda</taxon>
        <taxon>Insecta</taxon>
        <taxon>Pterygota</taxon>
        <taxon>Neoptera</taxon>
        <taxon>Paraneoptera</taxon>
        <taxon>Hemiptera</taxon>
        <taxon>Sternorrhyncha</taxon>
        <taxon>Aphidomorpha</taxon>
        <taxon>Aphidoidea</taxon>
        <taxon>Aphididae</taxon>
        <taxon>Aphidini</taxon>
        <taxon>Aphis</taxon>
        <taxon>Aphis</taxon>
    </lineage>
</organism>
<gene>
    <name evidence="1" type="ORF">FWK35_00034714</name>
</gene>